<dbReference type="SMART" id="SM00065">
    <property type="entry name" value="GAF"/>
    <property type="match status" value="2"/>
</dbReference>
<dbReference type="InterPro" id="IPR029787">
    <property type="entry name" value="Nucleotide_cyclase"/>
</dbReference>
<dbReference type="InterPro" id="IPR043128">
    <property type="entry name" value="Rev_trsase/Diguanyl_cyclase"/>
</dbReference>
<dbReference type="PANTHER" id="PTHR46663">
    <property type="entry name" value="DIGUANYLATE CYCLASE DGCT-RELATED"/>
    <property type="match status" value="1"/>
</dbReference>
<organism evidence="3 4">
    <name type="scientific">Saccharospirillum mangrovi</name>
    <dbReference type="NCBI Taxonomy" id="2161747"/>
    <lineage>
        <taxon>Bacteria</taxon>
        <taxon>Pseudomonadati</taxon>
        <taxon>Pseudomonadota</taxon>
        <taxon>Gammaproteobacteria</taxon>
        <taxon>Oceanospirillales</taxon>
        <taxon>Saccharospirillaceae</taxon>
        <taxon>Saccharospirillum</taxon>
    </lineage>
</organism>
<dbReference type="InterPro" id="IPR029016">
    <property type="entry name" value="GAF-like_dom_sf"/>
</dbReference>
<dbReference type="InterPro" id="IPR000160">
    <property type="entry name" value="GGDEF_dom"/>
</dbReference>
<evidence type="ECO:0000259" key="2">
    <source>
        <dbReference type="PROSITE" id="PS50887"/>
    </source>
</evidence>
<protein>
    <submittedName>
        <fullName evidence="3">Diguanylate cyclase domain-containing protein</fullName>
        <ecNumber evidence="3">2.7.7.65</ecNumber>
    </submittedName>
</protein>
<sequence length="600" mass="68046">MTHSNSHAKRQVYRLRKLLHKYRQAFVLQSAVLRLADLASAVTNMKEFYPAVHALVSEHLHATNFYVSMITPERQFQVEYLADEDEVVPLDSISSDTLAQGLTGYVAQLGMPFLCDQKSYQALLDQGAVMRSGRMITQWMGVPLRRDDSVIGVMVLQSYDDTIHYDERDLSLFGQLAEYTVVAIDRVQHREYLEATVEQRTSALQRINDSLQHEIRERIEAVELQKALFQISELAADGADTTEFYTAIQGVLGGLMDSENCYIALVNEDRSLLAFPFYRDQYSVPAFTRPMARGLTEYVIRRGETTLLDRQKVDALAAQGEVVPADFNSVTTTHRPTSWLGAPLSLGGDVIGVVVVQSYNEDYVYGEREKTILHFVSQHIAVAIQRRLSADQQRQHQQELERRIAESTQELRDANESLRREVEQRKKAEQRLYFEANHDALTGLANRQNFLQQLTLELAKRKRKPNGLALLFMDLDSFKEINDTHGHHVGDELLIEVSKRLQTVVRDHDLVARLGGDEFVVLLNVMEERAHAEDVAQRIINVLTESVRVAGLELTTGASIGIAHWQARYDTPEEMMKDADAAMYQAKGCGRGCFVVHQTH</sequence>
<gene>
    <name evidence="3" type="ORF">ACFOOG_11865</name>
</gene>
<keyword evidence="4" id="KW-1185">Reference proteome</keyword>
<dbReference type="RefSeq" id="WP_380696774.1">
    <property type="nucleotide sequence ID" value="NZ_JBHRYR010000003.1"/>
</dbReference>
<dbReference type="Gene3D" id="3.30.70.270">
    <property type="match status" value="1"/>
</dbReference>
<name>A0ABV8A1H9_9GAMM</name>
<dbReference type="CDD" id="cd01949">
    <property type="entry name" value="GGDEF"/>
    <property type="match status" value="1"/>
</dbReference>
<dbReference type="InterPro" id="IPR003018">
    <property type="entry name" value="GAF"/>
</dbReference>
<keyword evidence="3" id="KW-0548">Nucleotidyltransferase</keyword>
<proteinExistence type="predicted"/>
<dbReference type="EMBL" id="JBHRYR010000003">
    <property type="protein sequence ID" value="MFC3853532.1"/>
    <property type="molecule type" value="Genomic_DNA"/>
</dbReference>
<dbReference type="Pfam" id="PF13185">
    <property type="entry name" value="GAF_2"/>
    <property type="match status" value="2"/>
</dbReference>
<dbReference type="SMART" id="SM00267">
    <property type="entry name" value="GGDEF"/>
    <property type="match status" value="1"/>
</dbReference>
<dbReference type="GO" id="GO:0052621">
    <property type="term" value="F:diguanylate cyclase activity"/>
    <property type="evidence" value="ECO:0007669"/>
    <property type="project" value="UniProtKB-EC"/>
</dbReference>
<dbReference type="Proteomes" id="UP001595617">
    <property type="component" value="Unassembled WGS sequence"/>
</dbReference>
<dbReference type="InterPro" id="IPR052163">
    <property type="entry name" value="DGC-Regulatory_Protein"/>
</dbReference>
<dbReference type="Pfam" id="PF00990">
    <property type="entry name" value="GGDEF"/>
    <property type="match status" value="1"/>
</dbReference>
<dbReference type="Gene3D" id="3.30.450.40">
    <property type="match status" value="2"/>
</dbReference>
<dbReference type="SUPFAM" id="SSF55781">
    <property type="entry name" value="GAF domain-like"/>
    <property type="match status" value="2"/>
</dbReference>
<evidence type="ECO:0000256" key="1">
    <source>
        <dbReference type="SAM" id="MobiDB-lite"/>
    </source>
</evidence>
<reference evidence="4" key="1">
    <citation type="journal article" date="2019" name="Int. J. Syst. Evol. Microbiol.">
        <title>The Global Catalogue of Microorganisms (GCM) 10K type strain sequencing project: providing services to taxonomists for standard genome sequencing and annotation.</title>
        <authorList>
            <consortium name="The Broad Institute Genomics Platform"/>
            <consortium name="The Broad Institute Genome Sequencing Center for Infectious Disease"/>
            <person name="Wu L."/>
            <person name="Ma J."/>
        </authorList>
    </citation>
    <scope>NUCLEOTIDE SEQUENCE [LARGE SCALE GENOMIC DNA]</scope>
    <source>
        <strain evidence="4">IBRC 10765</strain>
    </source>
</reference>
<accession>A0ABV8A1H9</accession>
<feature type="region of interest" description="Disordered" evidence="1">
    <location>
        <begin position="398"/>
        <end position="420"/>
    </location>
</feature>
<dbReference type="PROSITE" id="PS50887">
    <property type="entry name" value="GGDEF"/>
    <property type="match status" value="1"/>
</dbReference>
<dbReference type="SUPFAM" id="SSF55073">
    <property type="entry name" value="Nucleotide cyclase"/>
    <property type="match status" value="1"/>
</dbReference>
<keyword evidence="3" id="KW-0808">Transferase</keyword>
<evidence type="ECO:0000313" key="4">
    <source>
        <dbReference type="Proteomes" id="UP001595617"/>
    </source>
</evidence>
<dbReference type="EC" id="2.7.7.65" evidence="3"/>
<dbReference type="PANTHER" id="PTHR46663:SF2">
    <property type="entry name" value="GGDEF DOMAIN-CONTAINING PROTEIN"/>
    <property type="match status" value="1"/>
</dbReference>
<dbReference type="NCBIfam" id="TIGR00254">
    <property type="entry name" value="GGDEF"/>
    <property type="match status" value="1"/>
</dbReference>
<evidence type="ECO:0000313" key="3">
    <source>
        <dbReference type="EMBL" id="MFC3853532.1"/>
    </source>
</evidence>
<feature type="domain" description="GGDEF" evidence="2">
    <location>
        <begin position="466"/>
        <end position="599"/>
    </location>
</feature>
<comment type="caution">
    <text evidence="3">The sequence shown here is derived from an EMBL/GenBank/DDBJ whole genome shotgun (WGS) entry which is preliminary data.</text>
</comment>